<feature type="transmembrane region" description="Helical" evidence="8">
    <location>
        <begin position="196"/>
        <end position="215"/>
    </location>
</feature>
<keyword evidence="4 8" id="KW-0812">Transmembrane</keyword>
<evidence type="ECO:0000256" key="2">
    <source>
        <dbReference type="ARBA" id="ARBA00022448"/>
    </source>
</evidence>
<evidence type="ECO:0000256" key="5">
    <source>
        <dbReference type="ARBA" id="ARBA00022847"/>
    </source>
</evidence>
<comment type="caution">
    <text evidence="10">The sequence shown here is derived from an EMBL/GenBank/DDBJ whole genome shotgun (WGS) entry which is preliminary data.</text>
</comment>
<gene>
    <name evidence="10" type="ORF">HUK81_17140</name>
</gene>
<evidence type="ECO:0000256" key="1">
    <source>
        <dbReference type="ARBA" id="ARBA00004651"/>
    </source>
</evidence>
<protein>
    <submittedName>
        <fullName evidence="10">MFS transporter</fullName>
    </submittedName>
</protein>
<dbReference type="SUPFAM" id="SSF103473">
    <property type="entry name" value="MFS general substrate transporter"/>
    <property type="match status" value="1"/>
</dbReference>
<feature type="transmembrane region" description="Helical" evidence="8">
    <location>
        <begin position="410"/>
        <end position="429"/>
    </location>
</feature>
<dbReference type="InterPro" id="IPR020846">
    <property type="entry name" value="MFS_dom"/>
</dbReference>
<sequence length="439" mass="47493">MTDTHEYNSEISLSKTTPSRKIPPVLVAAIGNTLEWYDFTVYALFASYIGDAILHMTDPMMRLAGSFLIFGLGAIARPVGGVLFGFYADMAGRGKALSMAMWLMGFGTLLIVGTPTYALAGTLSIIMISLARILQGVSAGGEMGSATAYLVEQTESGRSGRGGAWLQATMGLSNLLGAIVASIVTALLTTSQIAAWGWRIPFIVGLLIVPVGVFVRRMSTTQKNPVRPGTTWSTHNFCYMVQTLLKEHRPGIKGAMGLSLLWAAAPYSLIIFMPIYGQIALGIPSHTTYVASLIGNIFLVSGCLTSGFLADRFGARQIIMCASVMLFIFPLPLLMWAKGHPDLFNWVLVQILLSIMVSLFVGTAPLAIAQFFPESVRATGIAFTYNSSVAIFGGFAPALLTFMYSHLHVFFSPAFYVMIMALLCMLALLHTWKTTIFIK</sequence>
<dbReference type="PANTHER" id="PTHR43528">
    <property type="entry name" value="ALPHA-KETOGLUTARATE PERMEASE"/>
    <property type="match status" value="1"/>
</dbReference>
<evidence type="ECO:0000313" key="10">
    <source>
        <dbReference type="EMBL" id="NVN38602.1"/>
    </source>
</evidence>
<dbReference type="PROSITE" id="PS50850">
    <property type="entry name" value="MFS"/>
    <property type="match status" value="1"/>
</dbReference>
<feature type="domain" description="Major facilitator superfamily (MFS) profile" evidence="9">
    <location>
        <begin position="24"/>
        <end position="432"/>
    </location>
</feature>
<feature type="transmembrane region" description="Helical" evidence="8">
    <location>
        <begin position="343"/>
        <end position="369"/>
    </location>
</feature>
<dbReference type="GO" id="GO:0015293">
    <property type="term" value="F:symporter activity"/>
    <property type="evidence" value="ECO:0007669"/>
    <property type="project" value="UniProtKB-KW"/>
</dbReference>
<feature type="transmembrane region" description="Helical" evidence="8">
    <location>
        <begin position="168"/>
        <end position="190"/>
    </location>
</feature>
<evidence type="ECO:0000259" key="9">
    <source>
        <dbReference type="PROSITE" id="PS50850"/>
    </source>
</evidence>
<keyword evidence="3" id="KW-1003">Cell membrane</keyword>
<comment type="subcellular location">
    <subcellularLocation>
        <location evidence="1">Cell membrane</location>
        <topology evidence="1">Multi-pass membrane protein</topology>
    </subcellularLocation>
</comment>
<keyword evidence="5" id="KW-0769">Symport</keyword>
<dbReference type="EMBL" id="JABXXS010000083">
    <property type="protein sequence ID" value="NVN38602.1"/>
    <property type="molecule type" value="Genomic_DNA"/>
</dbReference>
<reference evidence="10 11" key="1">
    <citation type="submission" date="2020-06" db="EMBL/GenBank/DDBJ databases">
        <title>Description of novel acetic acid bacteria.</title>
        <authorList>
            <person name="Sombolestani A."/>
        </authorList>
    </citation>
    <scope>NUCLEOTIDE SEQUENCE [LARGE SCALE GENOMIC DNA]</scope>
    <source>
        <strain evidence="10 11">LMG 25</strain>
    </source>
</reference>
<feature type="transmembrane region" description="Helical" evidence="8">
    <location>
        <begin position="255"/>
        <end position="277"/>
    </location>
</feature>
<proteinExistence type="predicted"/>
<feature type="transmembrane region" description="Helical" evidence="8">
    <location>
        <begin position="100"/>
        <end position="128"/>
    </location>
</feature>
<evidence type="ECO:0000256" key="6">
    <source>
        <dbReference type="ARBA" id="ARBA00022989"/>
    </source>
</evidence>
<evidence type="ECO:0000256" key="7">
    <source>
        <dbReference type="ARBA" id="ARBA00023136"/>
    </source>
</evidence>
<feature type="transmembrane region" description="Helical" evidence="8">
    <location>
        <begin position="317"/>
        <end position="337"/>
    </location>
</feature>
<dbReference type="AlphaFoldDB" id="A0A850P9N7"/>
<dbReference type="InterPro" id="IPR051084">
    <property type="entry name" value="H+-coupled_symporters"/>
</dbReference>
<feature type="transmembrane region" description="Helical" evidence="8">
    <location>
        <begin position="66"/>
        <end position="88"/>
    </location>
</feature>
<evidence type="ECO:0000256" key="3">
    <source>
        <dbReference type="ARBA" id="ARBA00022475"/>
    </source>
</evidence>
<keyword evidence="7 8" id="KW-0472">Membrane</keyword>
<dbReference type="InterPro" id="IPR036259">
    <property type="entry name" value="MFS_trans_sf"/>
</dbReference>
<evidence type="ECO:0000256" key="4">
    <source>
        <dbReference type="ARBA" id="ARBA00022692"/>
    </source>
</evidence>
<dbReference type="InterPro" id="IPR011701">
    <property type="entry name" value="MFS"/>
</dbReference>
<feature type="transmembrane region" description="Helical" evidence="8">
    <location>
        <begin position="289"/>
        <end position="310"/>
    </location>
</feature>
<dbReference type="PANTHER" id="PTHR43528:SF7">
    <property type="entry name" value="MFS TRANSPORTER"/>
    <property type="match status" value="1"/>
</dbReference>
<evidence type="ECO:0000256" key="8">
    <source>
        <dbReference type="SAM" id="Phobius"/>
    </source>
</evidence>
<dbReference type="Pfam" id="PF07690">
    <property type="entry name" value="MFS_1"/>
    <property type="match status" value="1"/>
</dbReference>
<feature type="transmembrane region" description="Helical" evidence="8">
    <location>
        <begin position="381"/>
        <end position="404"/>
    </location>
</feature>
<keyword evidence="2" id="KW-0813">Transport</keyword>
<dbReference type="RefSeq" id="WP_176644102.1">
    <property type="nucleotide sequence ID" value="NZ_JABXXS010000083.1"/>
</dbReference>
<name>A0A850P9N7_9PROT</name>
<accession>A0A850P9N7</accession>
<organism evidence="10 11">
    <name type="scientific">Komagataeibacter swingsii</name>
    <dbReference type="NCBI Taxonomy" id="215220"/>
    <lineage>
        <taxon>Bacteria</taxon>
        <taxon>Pseudomonadati</taxon>
        <taxon>Pseudomonadota</taxon>
        <taxon>Alphaproteobacteria</taxon>
        <taxon>Acetobacterales</taxon>
        <taxon>Acetobacteraceae</taxon>
        <taxon>Komagataeibacter</taxon>
    </lineage>
</organism>
<dbReference type="Proteomes" id="UP000522590">
    <property type="component" value="Unassembled WGS sequence"/>
</dbReference>
<keyword evidence="6 8" id="KW-1133">Transmembrane helix</keyword>
<dbReference type="GO" id="GO:0005886">
    <property type="term" value="C:plasma membrane"/>
    <property type="evidence" value="ECO:0007669"/>
    <property type="project" value="UniProtKB-SubCell"/>
</dbReference>
<dbReference type="Gene3D" id="1.20.1250.20">
    <property type="entry name" value="MFS general substrate transporter like domains"/>
    <property type="match status" value="1"/>
</dbReference>
<evidence type="ECO:0000313" key="11">
    <source>
        <dbReference type="Proteomes" id="UP000522590"/>
    </source>
</evidence>